<proteinExistence type="predicted"/>
<name>A0A2U1MXE5_ARTAN</name>
<dbReference type="Proteomes" id="UP000245207">
    <property type="component" value="Unassembled WGS sequence"/>
</dbReference>
<gene>
    <name evidence="2" type="ORF">CTI12_AA334240</name>
</gene>
<accession>A0A2U1MXE5</accession>
<dbReference type="AlphaFoldDB" id="A0A2U1MXE5"/>
<dbReference type="Pfam" id="PF13966">
    <property type="entry name" value="zf-RVT"/>
    <property type="match status" value="1"/>
</dbReference>
<feature type="domain" description="Reverse transcriptase zinc-binding" evidence="1">
    <location>
        <begin position="77"/>
        <end position="144"/>
    </location>
</feature>
<protein>
    <submittedName>
        <fullName evidence="2">Endonuclease/exonuclease/phosphatase</fullName>
    </submittedName>
</protein>
<dbReference type="EMBL" id="PKPP01004131">
    <property type="protein sequence ID" value="PWA65928.1"/>
    <property type="molecule type" value="Genomic_DNA"/>
</dbReference>
<keyword evidence="3" id="KW-1185">Reference proteome</keyword>
<keyword evidence="2" id="KW-0269">Exonuclease</keyword>
<keyword evidence="2" id="KW-0540">Nuclease</keyword>
<keyword evidence="2" id="KW-0255">Endonuclease</keyword>
<evidence type="ECO:0000259" key="1">
    <source>
        <dbReference type="Pfam" id="PF13966"/>
    </source>
</evidence>
<evidence type="ECO:0000313" key="2">
    <source>
        <dbReference type="EMBL" id="PWA65928.1"/>
    </source>
</evidence>
<keyword evidence="2" id="KW-0378">Hydrolase</keyword>
<evidence type="ECO:0000313" key="3">
    <source>
        <dbReference type="Proteomes" id="UP000245207"/>
    </source>
</evidence>
<dbReference type="GO" id="GO:0004519">
    <property type="term" value="F:endonuclease activity"/>
    <property type="evidence" value="ECO:0007669"/>
    <property type="project" value="UniProtKB-KW"/>
</dbReference>
<dbReference type="GO" id="GO:0004527">
    <property type="term" value="F:exonuclease activity"/>
    <property type="evidence" value="ECO:0007669"/>
    <property type="project" value="UniProtKB-KW"/>
</dbReference>
<comment type="caution">
    <text evidence="2">The sequence shown here is derived from an EMBL/GenBank/DDBJ whole genome shotgun (WGS) entry which is preliminary data.</text>
</comment>
<organism evidence="2 3">
    <name type="scientific">Artemisia annua</name>
    <name type="common">Sweet wormwood</name>
    <dbReference type="NCBI Taxonomy" id="35608"/>
    <lineage>
        <taxon>Eukaryota</taxon>
        <taxon>Viridiplantae</taxon>
        <taxon>Streptophyta</taxon>
        <taxon>Embryophyta</taxon>
        <taxon>Tracheophyta</taxon>
        <taxon>Spermatophyta</taxon>
        <taxon>Magnoliopsida</taxon>
        <taxon>eudicotyledons</taxon>
        <taxon>Gunneridae</taxon>
        <taxon>Pentapetalae</taxon>
        <taxon>asterids</taxon>
        <taxon>campanulids</taxon>
        <taxon>Asterales</taxon>
        <taxon>Asteraceae</taxon>
        <taxon>Asteroideae</taxon>
        <taxon>Anthemideae</taxon>
        <taxon>Artemisiinae</taxon>
        <taxon>Artemisia</taxon>
    </lineage>
</organism>
<reference evidence="2 3" key="1">
    <citation type="journal article" date="2018" name="Mol. Plant">
        <title>The genome of Artemisia annua provides insight into the evolution of Asteraceae family and artemisinin biosynthesis.</title>
        <authorList>
            <person name="Shen Q."/>
            <person name="Zhang L."/>
            <person name="Liao Z."/>
            <person name="Wang S."/>
            <person name="Yan T."/>
            <person name="Shi P."/>
            <person name="Liu M."/>
            <person name="Fu X."/>
            <person name="Pan Q."/>
            <person name="Wang Y."/>
            <person name="Lv Z."/>
            <person name="Lu X."/>
            <person name="Zhang F."/>
            <person name="Jiang W."/>
            <person name="Ma Y."/>
            <person name="Chen M."/>
            <person name="Hao X."/>
            <person name="Li L."/>
            <person name="Tang Y."/>
            <person name="Lv G."/>
            <person name="Zhou Y."/>
            <person name="Sun X."/>
            <person name="Brodelius P.E."/>
            <person name="Rose J.K.C."/>
            <person name="Tang K."/>
        </authorList>
    </citation>
    <scope>NUCLEOTIDE SEQUENCE [LARGE SCALE GENOMIC DNA]</scope>
    <source>
        <strain evidence="3">cv. Huhao1</strain>
        <tissue evidence="2">Leaf</tissue>
    </source>
</reference>
<sequence length="181" mass="20535">MSGSEKFMAVGFCPWLGGLLFRGGHVMNSTCCIPLLNISPSQFCGSWKRTLISGKDFTVNTLSNIIDLSLFEPYHFEQNYKWNSWVPLKINIFAWRAFNNRLSLIINIDNRGLGVGSVLCPFCSNTPEDANHLLIRCSRILTIWRKVFTLWKIDFPSNISLSFLASSVSCYPRNKPSAKVF</sequence>
<dbReference type="InterPro" id="IPR026960">
    <property type="entry name" value="RVT-Znf"/>
</dbReference>